<sequence length="191" mass="22486">MPKIKINTFGEGIEIRQIQLDDSRLEKWSAVASKKKCALTDLILDPFFYHQLKDNKISSILDINAKVVTGILDKPKSHIEIWFNRRKVLKIKPNDIFNELVLFPLYQIDSNPAFDLDLLERGIYIHQKTMGLLHSVELEVETERLDLDDFTFFVSKFKKEQFLNKIEYQNNNFSWIKSESVITYQNAFEIL</sequence>
<name>A0A9X2BP12_9FLAO</name>
<accession>A0A9X2BP12</accession>
<organism evidence="1 2">
    <name type="scientific">Flavobacterium pygoscelis</name>
    <dbReference type="NCBI Taxonomy" id="2893176"/>
    <lineage>
        <taxon>Bacteria</taxon>
        <taxon>Pseudomonadati</taxon>
        <taxon>Bacteroidota</taxon>
        <taxon>Flavobacteriia</taxon>
        <taxon>Flavobacteriales</taxon>
        <taxon>Flavobacteriaceae</taxon>
        <taxon>Flavobacterium</taxon>
    </lineage>
</organism>
<proteinExistence type="predicted"/>
<keyword evidence="2" id="KW-1185">Reference proteome</keyword>
<dbReference type="RefSeq" id="WP_188050731.1">
    <property type="nucleotide sequence ID" value="NZ_JALNUB010000006.1"/>
</dbReference>
<evidence type="ECO:0000313" key="1">
    <source>
        <dbReference type="EMBL" id="MCK8142495.1"/>
    </source>
</evidence>
<protein>
    <submittedName>
        <fullName evidence="1">Uncharacterized protein</fullName>
    </submittedName>
</protein>
<dbReference type="Proteomes" id="UP001139260">
    <property type="component" value="Unassembled WGS sequence"/>
</dbReference>
<dbReference type="EMBL" id="JALNUB010000006">
    <property type="protein sequence ID" value="MCK8142495.1"/>
    <property type="molecule type" value="Genomic_DNA"/>
</dbReference>
<reference evidence="1" key="1">
    <citation type="submission" date="2022-04" db="EMBL/GenBank/DDBJ databases">
        <title>Flavobacterium pygoscelis sp. nov. isolated from Chinstrap chick (Pygoscelis antarcticus).</title>
        <authorList>
            <person name="Irgang R."/>
            <person name="Poblete-Morales M."/>
            <person name="Avendano-Herrera R."/>
        </authorList>
    </citation>
    <scope>NUCLEOTIDE SEQUENCE</scope>
    <source>
        <strain evidence="1">I-SCBP12n</strain>
    </source>
</reference>
<evidence type="ECO:0000313" key="2">
    <source>
        <dbReference type="Proteomes" id="UP001139260"/>
    </source>
</evidence>
<dbReference type="AlphaFoldDB" id="A0A9X2BP12"/>
<comment type="caution">
    <text evidence="1">The sequence shown here is derived from an EMBL/GenBank/DDBJ whole genome shotgun (WGS) entry which is preliminary data.</text>
</comment>
<gene>
    <name evidence="1" type="ORF">MW871_11385</name>
</gene>